<dbReference type="EMBL" id="MIJF01000035">
    <property type="protein sequence ID" value="OEF99064.1"/>
    <property type="molecule type" value="Genomic_DNA"/>
</dbReference>
<dbReference type="PIRSF" id="PIRSF006493">
    <property type="entry name" value="Prok_Ku"/>
    <property type="match status" value="1"/>
</dbReference>
<dbReference type="Gene3D" id="2.40.290.10">
    <property type="match status" value="1"/>
</dbReference>
<feature type="region of interest" description="Disordered" evidence="4">
    <location>
        <begin position="248"/>
        <end position="275"/>
    </location>
</feature>
<dbReference type="CDD" id="cd00789">
    <property type="entry name" value="KU_like"/>
    <property type="match status" value="1"/>
</dbReference>
<dbReference type="Pfam" id="PF02735">
    <property type="entry name" value="Ku"/>
    <property type="match status" value="1"/>
</dbReference>
<dbReference type="PANTHER" id="PTHR41251:SF1">
    <property type="entry name" value="NON-HOMOLOGOUS END JOINING PROTEIN KU"/>
    <property type="match status" value="1"/>
</dbReference>
<dbReference type="InterPro" id="IPR006164">
    <property type="entry name" value="DNA_bd_Ku70/Ku80"/>
</dbReference>
<keyword evidence="3" id="KW-0227">DNA damage</keyword>
<comment type="similarity">
    <text evidence="3">Belongs to the prokaryotic Ku family.</text>
</comment>
<evidence type="ECO:0000313" key="7">
    <source>
        <dbReference type="Proteomes" id="UP000243739"/>
    </source>
</evidence>
<comment type="caution">
    <text evidence="6">The sequence shown here is derived from an EMBL/GenBank/DDBJ whole genome shotgun (WGS) entry which is preliminary data.</text>
</comment>
<feature type="domain" description="Ku" evidence="5">
    <location>
        <begin position="52"/>
        <end position="180"/>
    </location>
</feature>
<evidence type="ECO:0000256" key="4">
    <source>
        <dbReference type="SAM" id="MobiDB-lite"/>
    </source>
</evidence>
<name>A0A1D2YTN9_9BACI</name>
<dbReference type="RefSeq" id="WP_069657041.1">
    <property type="nucleotide sequence ID" value="NZ_MIJF01000035.1"/>
</dbReference>
<comment type="function">
    <text evidence="3">With LigD forms a non-homologous end joining (NHEJ) DNA repair enzyme, which repairs dsDNA breaks with reduced fidelity. Binds linear dsDNA with 5'- and 3'- overhangs but not closed circular dsDNA nor ssDNA. Recruits and stimulates the ligase activity of LigD.</text>
</comment>
<sequence>MHTMWKGSISFGLVNIPIKMYASTEEKDIKFRYLHRECRTPIKYVKTCPTCNREVKPEEIVKGYEFEPGRFVLIEDEDLESLKPNINKSIEILDFVKLSEIDPIYFNKSYYLSPQETGGKAYNLLRQAMIETGKIGIAKITIRSKQSLAVLRVYKNILVLETIFYPDEVRAIDLVPGVSQDISFDQKELEMAKHLIDNLTAKFEPEKYTDDYRQALKELIQRKIEGEEIEVQKEVPKKNIIDLMQALQASIDQTEPPKKTKKGTNRGRKKKTTAS</sequence>
<evidence type="ECO:0000256" key="2">
    <source>
        <dbReference type="ARBA" id="ARBA00023172"/>
    </source>
</evidence>
<keyword evidence="3" id="KW-0234">DNA repair</keyword>
<dbReference type="FunFam" id="2.40.290.10:FF:000004">
    <property type="entry name" value="Non-homologous end joining protein Ku"/>
    <property type="match status" value="1"/>
</dbReference>
<evidence type="ECO:0000256" key="1">
    <source>
        <dbReference type="ARBA" id="ARBA00023125"/>
    </source>
</evidence>
<accession>A0A1D2YTN9</accession>
<keyword evidence="7" id="KW-1185">Reference proteome</keyword>
<feature type="compositionally biased region" description="Basic residues" evidence="4">
    <location>
        <begin position="259"/>
        <end position="275"/>
    </location>
</feature>
<organism evidence="6 7">
    <name type="scientific">Vulcanibacillus modesticaldus</name>
    <dbReference type="NCBI Taxonomy" id="337097"/>
    <lineage>
        <taxon>Bacteria</taxon>
        <taxon>Bacillati</taxon>
        <taxon>Bacillota</taxon>
        <taxon>Bacilli</taxon>
        <taxon>Bacillales</taxon>
        <taxon>Bacillaceae</taxon>
        <taxon>Vulcanibacillus</taxon>
    </lineage>
</organism>
<dbReference type="Proteomes" id="UP000243739">
    <property type="component" value="Unassembled WGS sequence"/>
</dbReference>
<evidence type="ECO:0000313" key="6">
    <source>
        <dbReference type="EMBL" id="OEF99064.1"/>
    </source>
</evidence>
<dbReference type="SUPFAM" id="SSF100939">
    <property type="entry name" value="SPOC domain-like"/>
    <property type="match status" value="1"/>
</dbReference>
<dbReference type="STRING" id="337097.BHF71_02460"/>
<protein>
    <recommendedName>
        <fullName evidence="3">Non-homologous end joining protein Ku</fullName>
    </recommendedName>
</protein>
<dbReference type="OrthoDB" id="9795084at2"/>
<gene>
    <name evidence="3" type="primary">ku</name>
    <name evidence="6" type="ORF">BHF71_02460</name>
</gene>
<dbReference type="AlphaFoldDB" id="A0A1D2YTN9"/>
<dbReference type="GO" id="GO:0006303">
    <property type="term" value="P:double-strand break repair via nonhomologous end joining"/>
    <property type="evidence" value="ECO:0007669"/>
    <property type="project" value="UniProtKB-UniRule"/>
</dbReference>
<dbReference type="InterPro" id="IPR016194">
    <property type="entry name" value="SPOC-like_C_dom_sf"/>
</dbReference>
<proteinExistence type="inferred from homology"/>
<keyword evidence="2 3" id="KW-0233">DNA recombination</keyword>
<evidence type="ECO:0000256" key="3">
    <source>
        <dbReference type="HAMAP-Rule" id="MF_01875"/>
    </source>
</evidence>
<dbReference type="SMART" id="SM00559">
    <property type="entry name" value="Ku78"/>
    <property type="match status" value="1"/>
</dbReference>
<dbReference type="InterPro" id="IPR009187">
    <property type="entry name" value="Prok_Ku"/>
</dbReference>
<evidence type="ECO:0000259" key="5">
    <source>
        <dbReference type="SMART" id="SM00559"/>
    </source>
</evidence>
<keyword evidence="1 3" id="KW-0238">DNA-binding</keyword>
<dbReference type="GO" id="GO:0003690">
    <property type="term" value="F:double-stranded DNA binding"/>
    <property type="evidence" value="ECO:0007669"/>
    <property type="project" value="UniProtKB-UniRule"/>
</dbReference>
<dbReference type="NCBIfam" id="TIGR02772">
    <property type="entry name" value="Ku_bact"/>
    <property type="match status" value="1"/>
</dbReference>
<reference evidence="6 7" key="1">
    <citation type="submission" date="2016-09" db="EMBL/GenBank/DDBJ databases">
        <title>Draft genome sequence for the type strain of Vulcanibacillus modesticaldus BR, a strictly anaerobic, moderately thermophilic, and nitrate-reducing bacterium from deep sea-hydrothermal vents of the Mid-Atlantic Ridge.</title>
        <authorList>
            <person name="Abin C.A."/>
            <person name="Hollibaugh J.T."/>
        </authorList>
    </citation>
    <scope>NUCLEOTIDE SEQUENCE [LARGE SCALE GENOMIC DNA]</scope>
    <source>
        <strain evidence="6 7">BR</strain>
    </source>
</reference>
<dbReference type="HAMAP" id="MF_01875">
    <property type="entry name" value="Prokaryotic_Ku"/>
    <property type="match status" value="1"/>
</dbReference>
<dbReference type="PANTHER" id="PTHR41251">
    <property type="entry name" value="NON-HOMOLOGOUS END JOINING PROTEIN KU"/>
    <property type="match status" value="1"/>
</dbReference>
<dbReference type="GO" id="GO:0006310">
    <property type="term" value="P:DNA recombination"/>
    <property type="evidence" value="ECO:0007669"/>
    <property type="project" value="UniProtKB-KW"/>
</dbReference>
<comment type="subunit">
    <text evidence="3">Homodimer. Interacts with LigD.</text>
</comment>